<keyword evidence="4" id="KW-1185">Reference proteome</keyword>
<evidence type="ECO:0000256" key="1">
    <source>
        <dbReference type="SAM" id="MobiDB-lite"/>
    </source>
</evidence>
<feature type="compositionally biased region" description="Pro residues" evidence="1">
    <location>
        <begin position="12"/>
        <end position="21"/>
    </location>
</feature>
<keyword evidence="2" id="KW-0472">Membrane</keyword>
<gene>
    <name evidence="3" type="ORF">PCOR1329_LOCUS85838</name>
</gene>
<feature type="transmembrane region" description="Helical" evidence="2">
    <location>
        <begin position="39"/>
        <end position="59"/>
    </location>
</feature>
<dbReference type="Gene3D" id="1.25.40.10">
    <property type="entry name" value="Tetratricopeptide repeat domain"/>
    <property type="match status" value="1"/>
</dbReference>
<organism evidence="3 4">
    <name type="scientific">Prorocentrum cordatum</name>
    <dbReference type="NCBI Taxonomy" id="2364126"/>
    <lineage>
        <taxon>Eukaryota</taxon>
        <taxon>Sar</taxon>
        <taxon>Alveolata</taxon>
        <taxon>Dinophyceae</taxon>
        <taxon>Prorocentrales</taxon>
        <taxon>Prorocentraceae</taxon>
        <taxon>Prorocentrum</taxon>
    </lineage>
</organism>
<comment type="caution">
    <text evidence="3">The sequence shown here is derived from an EMBL/GenBank/DDBJ whole genome shotgun (WGS) entry which is preliminary data.</text>
</comment>
<dbReference type="SUPFAM" id="SSF48452">
    <property type="entry name" value="TPR-like"/>
    <property type="match status" value="1"/>
</dbReference>
<evidence type="ECO:0000313" key="4">
    <source>
        <dbReference type="Proteomes" id="UP001189429"/>
    </source>
</evidence>
<feature type="region of interest" description="Disordered" evidence="1">
    <location>
        <begin position="1"/>
        <end position="31"/>
    </location>
</feature>
<keyword evidence="2" id="KW-0812">Transmembrane</keyword>
<proteinExistence type="predicted"/>
<reference evidence="3" key="1">
    <citation type="submission" date="2023-10" db="EMBL/GenBank/DDBJ databases">
        <authorList>
            <person name="Chen Y."/>
            <person name="Shah S."/>
            <person name="Dougan E. K."/>
            <person name="Thang M."/>
            <person name="Chan C."/>
        </authorList>
    </citation>
    <scope>NUCLEOTIDE SEQUENCE [LARGE SCALE GENOMIC DNA]</scope>
</reference>
<evidence type="ECO:0008006" key="5">
    <source>
        <dbReference type="Google" id="ProtNLM"/>
    </source>
</evidence>
<accession>A0ABN9YHY7</accession>
<name>A0ABN9YHY7_9DINO</name>
<evidence type="ECO:0000313" key="3">
    <source>
        <dbReference type="EMBL" id="CAK0912224.1"/>
    </source>
</evidence>
<keyword evidence="2" id="KW-1133">Transmembrane helix</keyword>
<evidence type="ECO:0000256" key="2">
    <source>
        <dbReference type="SAM" id="Phobius"/>
    </source>
</evidence>
<dbReference type="EMBL" id="CAUYUJ010022721">
    <property type="protein sequence ID" value="CAK0912224.1"/>
    <property type="molecule type" value="Genomic_DNA"/>
</dbReference>
<sequence>MVRLDARKPVKQHPPQPPPAPRRATGASGEKRGGMCPRIWLWSLMLPLCVLLLVLPGFAGSHFEKRGLIVLESGEAASAVPHLRRAQWIAASWHTWTASLGPSISAAAFAGWTGVAPDTVYALGRALLQVGGGAASAETLADAAGYFKLAILGNGNFWPAHANLAAVQQKLGEPVAALESLRKAIDISKTSESGWCTCPS</sequence>
<protein>
    <recommendedName>
        <fullName evidence="5">Tetratricopeptide repeat protein</fullName>
    </recommendedName>
</protein>
<dbReference type="Proteomes" id="UP001189429">
    <property type="component" value="Unassembled WGS sequence"/>
</dbReference>
<dbReference type="InterPro" id="IPR011990">
    <property type="entry name" value="TPR-like_helical_dom_sf"/>
</dbReference>